<reference evidence="2 3" key="1">
    <citation type="submission" date="2024-07" db="EMBL/GenBank/DDBJ databases">
        <title>Genomic Encyclopedia of Type Strains, Phase V (KMG-V): Genome sequencing to study the core and pangenomes of soil and plant-associated prokaryotes.</title>
        <authorList>
            <person name="Whitman W."/>
        </authorList>
    </citation>
    <scope>NUCLEOTIDE SEQUENCE [LARGE SCALE GENOMIC DNA]</scope>
    <source>
        <strain evidence="2 3">USDA 222</strain>
    </source>
</reference>
<feature type="domain" description="BON" evidence="1">
    <location>
        <begin position="1"/>
        <end position="44"/>
    </location>
</feature>
<proteinExistence type="predicted"/>
<evidence type="ECO:0000259" key="1">
    <source>
        <dbReference type="PROSITE" id="PS50914"/>
    </source>
</evidence>
<dbReference type="EMBL" id="JBGBZN010000002">
    <property type="protein sequence ID" value="MEY9469252.1"/>
    <property type="molecule type" value="Genomic_DNA"/>
</dbReference>
<dbReference type="Proteomes" id="UP001565474">
    <property type="component" value="Unassembled WGS sequence"/>
</dbReference>
<keyword evidence="3" id="KW-1185">Reference proteome</keyword>
<organism evidence="2 3">
    <name type="scientific">Bradyrhizobium yuanmingense</name>
    <dbReference type="NCBI Taxonomy" id="108015"/>
    <lineage>
        <taxon>Bacteria</taxon>
        <taxon>Pseudomonadati</taxon>
        <taxon>Pseudomonadota</taxon>
        <taxon>Alphaproteobacteria</taxon>
        <taxon>Hyphomicrobiales</taxon>
        <taxon>Nitrobacteraceae</taxon>
        <taxon>Bradyrhizobium</taxon>
    </lineage>
</organism>
<dbReference type="PROSITE" id="PS50914">
    <property type="entry name" value="BON"/>
    <property type="match status" value="1"/>
</dbReference>
<name>A0ABV4GDV3_9BRAD</name>
<sequence>MNVRNGVVHLHGLVTTDQARRATIVAAENTAGVKKVDDHLCDVRSGL</sequence>
<gene>
    <name evidence="2" type="ORF">ABH992_001651</name>
</gene>
<dbReference type="Gene3D" id="3.30.1340.30">
    <property type="match status" value="1"/>
</dbReference>
<dbReference type="InterPro" id="IPR007055">
    <property type="entry name" value="BON_dom"/>
</dbReference>
<evidence type="ECO:0000313" key="2">
    <source>
        <dbReference type="EMBL" id="MEY9469252.1"/>
    </source>
</evidence>
<accession>A0ABV4GDV3</accession>
<evidence type="ECO:0000313" key="3">
    <source>
        <dbReference type="Proteomes" id="UP001565474"/>
    </source>
</evidence>
<comment type="caution">
    <text evidence="2">The sequence shown here is derived from an EMBL/GenBank/DDBJ whole genome shotgun (WGS) entry which is preliminary data.</text>
</comment>
<dbReference type="RefSeq" id="WP_036037629.1">
    <property type="nucleotide sequence ID" value="NZ_JBGBZN010000002.1"/>
</dbReference>
<dbReference type="Pfam" id="PF04972">
    <property type="entry name" value="BON"/>
    <property type="match status" value="1"/>
</dbReference>
<protein>
    <submittedName>
        <fullName evidence="2">Osmotically-inducible protein OsmY</fullName>
    </submittedName>
</protein>